<evidence type="ECO:0000256" key="4">
    <source>
        <dbReference type="ARBA" id="ARBA00022741"/>
    </source>
</evidence>
<reference evidence="12" key="1">
    <citation type="submission" date="2016-04" db="EMBL/GenBank/DDBJ databases">
        <authorList>
            <person name="Evans L.H."/>
            <person name="Alamgir A."/>
            <person name="Owens N."/>
            <person name="Weber N.D."/>
            <person name="Virtaneva K."/>
            <person name="Barbian K."/>
            <person name="Babar A."/>
            <person name="Rosenke K."/>
        </authorList>
    </citation>
    <scope>NUCLEOTIDE SEQUENCE</scope>
    <source>
        <strain evidence="12">86-1</strain>
    </source>
</reference>
<dbReference type="SUPFAM" id="SSF55874">
    <property type="entry name" value="ATPase domain of HSP90 chaperone/DNA topoisomerase II/histidine kinase"/>
    <property type="match status" value="1"/>
</dbReference>
<dbReference type="InterPro" id="IPR005467">
    <property type="entry name" value="His_kinase_dom"/>
</dbReference>
<organism evidence="12">
    <name type="scientific">uncultured Dysgonomonas sp</name>
    <dbReference type="NCBI Taxonomy" id="206096"/>
    <lineage>
        <taxon>Bacteria</taxon>
        <taxon>Pseudomonadati</taxon>
        <taxon>Bacteroidota</taxon>
        <taxon>Bacteroidia</taxon>
        <taxon>Bacteroidales</taxon>
        <taxon>Dysgonomonadaceae</taxon>
        <taxon>Dysgonomonas</taxon>
        <taxon>environmental samples</taxon>
    </lineage>
</organism>
<evidence type="ECO:0000256" key="3">
    <source>
        <dbReference type="ARBA" id="ARBA00022679"/>
    </source>
</evidence>
<dbReference type="InterPro" id="IPR036890">
    <property type="entry name" value="HATPase_C_sf"/>
</dbReference>
<dbReference type="Gene3D" id="3.30.450.20">
    <property type="entry name" value="PAS domain"/>
    <property type="match status" value="1"/>
</dbReference>
<evidence type="ECO:0000259" key="11">
    <source>
        <dbReference type="PROSITE" id="PS50112"/>
    </source>
</evidence>
<dbReference type="InterPro" id="IPR000014">
    <property type="entry name" value="PAS"/>
</dbReference>
<proteinExistence type="predicted"/>
<feature type="transmembrane region" description="Helical" evidence="9">
    <location>
        <begin position="32"/>
        <end position="49"/>
    </location>
</feature>
<accession>A0A212IUN0</accession>
<dbReference type="PANTHER" id="PTHR43065:SF46">
    <property type="entry name" value="C4-DICARBOXYLATE TRANSPORT SENSOR PROTEIN DCTB"/>
    <property type="match status" value="1"/>
</dbReference>
<keyword evidence="5" id="KW-0418">Kinase</keyword>
<dbReference type="EMBL" id="FLUM01000001">
    <property type="protein sequence ID" value="SBV90859.1"/>
    <property type="molecule type" value="Genomic_DNA"/>
</dbReference>
<gene>
    <name evidence="12" type="ORF">KL86DYS1_10184</name>
</gene>
<dbReference type="SMART" id="SM00387">
    <property type="entry name" value="HATPase_c"/>
    <property type="match status" value="1"/>
</dbReference>
<dbReference type="InterPro" id="IPR035965">
    <property type="entry name" value="PAS-like_dom_sf"/>
</dbReference>
<evidence type="ECO:0000256" key="1">
    <source>
        <dbReference type="ARBA" id="ARBA00000085"/>
    </source>
</evidence>
<dbReference type="SUPFAM" id="SSF55785">
    <property type="entry name" value="PYP-like sensor domain (PAS domain)"/>
    <property type="match status" value="1"/>
</dbReference>
<dbReference type="PANTHER" id="PTHR43065">
    <property type="entry name" value="SENSOR HISTIDINE KINASE"/>
    <property type="match status" value="1"/>
</dbReference>
<evidence type="ECO:0000256" key="2">
    <source>
        <dbReference type="ARBA" id="ARBA00012438"/>
    </source>
</evidence>
<keyword evidence="9" id="KW-0812">Transmembrane</keyword>
<keyword evidence="4" id="KW-0547">Nucleotide-binding</keyword>
<keyword evidence="3" id="KW-0808">Transferase</keyword>
<dbReference type="GO" id="GO:0004673">
    <property type="term" value="F:protein histidine kinase activity"/>
    <property type="evidence" value="ECO:0007669"/>
    <property type="project" value="UniProtKB-EC"/>
</dbReference>
<evidence type="ECO:0000256" key="8">
    <source>
        <dbReference type="SAM" id="Coils"/>
    </source>
</evidence>
<dbReference type="PROSITE" id="PS50109">
    <property type="entry name" value="HIS_KIN"/>
    <property type="match status" value="1"/>
</dbReference>
<dbReference type="InterPro" id="IPR004358">
    <property type="entry name" value="Sig_transdc_His_kin-like_C"/>
</dbReference>
<keyword evidence="7" id="KW-0902">Two-component regulatory system</keyword>
<dbReference type="EC" id="2.7.13.3" evidence="2"/>
<dbReference type="InterPro" id="IPR003594">
    <property type="entry name" value="HATPase_dom"/>
</dbReference>
<dbReference type="RefSeq" id="WP_296937973.1">
    <property type="nucleotide sequence ID" value="NZ_LT599032.1"/>
</dbReference>
<dbReference type="PRINTS" id="PR00344">
    <property type="entry name" value="BCTRLSENSOR"/>
</dbReference>
<evidence type="ECO:0000313" key="12">
    <source>
        <dbReference type="EMBL" id="SBV90859.1"/>
    </source>
</evidence>
<keyword evidence="6" id="KW-0067">ATP-binding</keyword>
<feature type="domain" description="Histidine kinase" evidence="10">
    <location>
        <begin position="228"/>
        <end position="439"/>
    </location>
</feature>
<sequence>MFKSIEYKLFIYIGLLILSVAAATYCFLEKEYVYGPLCILIAVFSINRLQKHYKKFNQNILFLLNALDNGDYSFNFAETKLSKREQELNQMMNRIKEILSKARKEVIENEKFLSLIVESVSTGIIILDEHNNVLIINRATNELLGMPVFTHLNQLRVIDDSLPATFINLEINDNKYLKIANEREETQISLRVSKITLKRGTMKIFTLNSIGNELEAKEMESWVRLIRVMTHEIMNSIAPITSLTDTLLFSYKLSQDVPSDNLRQNTVDALETISSTAKGLMVFVESYRKFTGVPKPQLEEFDLIPLIEKVVSLESALMQEKGISLELQCAQSSLVVNADESQITQVLVNLVKNAVEALDINESIKIKIGHTDNKTNIDVCNNGKPIPQEVIPNIFIPFFTTKNTGTGIGLSISRYIMRLHGGNLKHHTKEGWTVFSMIF</sequence>
<evidence type="ECO:0000256" key="5">
    <source>
        <dbReference type="ARBA" id="ARBA00022777"/>
    </source>
</evidence>
<evidence type="ECO:0000256" key="9">
    <source>
        <dbReference type="SAM" id="Phobius"/>
    </source>
</evidence>
<keyword evidence="9" id="KW-1133">Transmembrane helix</keyword>
<dbReference type="AlphaFoldDB" id="A0A212IUN0"/>
<evidence type="ECO:0000259" key="10">
    <source>
        <dbReference type="PROSITE" id="PS50109"/>
    </source>
</evidence>
<dbReference type="Pfam" id="PF02518">
    <property type="entry name" value="HATPase_c"/>
    <property type="match status" value="1"/>
</dbReference>
<evidence type="ECO:0000256" key="7">
    <source>
        <dbReference type="ARBA" id="ARBA00023012"/>
    </source>
</evidence>
<name>A0A212IUN0_9BACT</name>
<dbReference type="GO" id="GO:0005524">
    <property type="term" value="F:ATP binding"/>
    <property type="evidence" value="ECO:0007669"/>
    <property type="project" value="UniProtKB-KW"/>
</dbReference>
<comment type="catalytic activity">
    <reaction evidence="1">
        <text>ATP + protein L-histidine = ADP + protein N-phospho-L-histidine.</text>
        <dbReference type="EC" id="2.7.13.3"/>
    </reaction>
</comment>
<evidence type="ECO:0000256" key="6">
    <source>
        <dbReference type="ARBA" id="ARBA00022840"/>
    </source>
</evidence>
<protein>
    <recommendedName>
        <fullName evidence="2">histidine kinase</fullName>
        <ecNumber evidence="2">2.7.13.3</ecNumber>
    </recommendedName>
</protein>
<dbReference type="GO" id="GO:0000160">
    <property type="term" value="P:phosphorelay signal transduction system"/>
    <property type="evidence" value="ECO:0007669"/>
    <property type="project" value="UniProtKB-KW"/>
</dbReference>
<keyword evidence="9" id="KW-0472">Membrane</keyword>
<feature type="coiled-coil region" evidence="8">
    <location>
        <begin position="74"/>
        <end position="105"/>
    </location>
</feature>
<feature type="domain" description="PAS" evidence="11">
    <location>
        <begin position="109"/>
        <end position="146"/>
    </location>
</feature>
<keyword evidence="8" id="KW-0175">Coiled coil</keyword>
<dbReference type="Gene3D" id="3.30.565.10">
    <property type="entry name" value="Histidine kinase-like ATPase, C-terminal domain"/>
    <property type="match status" value="1"/>
</dbReference>
<dbReference type="PROSITE" id="PS50112">
    <property type="entry name" value="PAS"/>
    <property type="match status" value="1"/>
</dbReference>